<dbReference type="KEGG" id="spri:SPRI_6668"/>
<accession>A0A0M5IZQ2</accession>
<name>A0A0M5IZQ2_STRPR</name>
<dbReference type="EMBL" id="CP011340">
    <property type="protein sequence ID" value="ALC24974.1"/>
    <property type="molecule type" value="Genomic_DNA"/>
</dbReference>
<organism evidence="2">
    <name type="scientific">Streptomyces pristinaespiralis</name>
    <dbReference type="NCBI Taxonomy" id="38300"/>
    <lineage>
        <taxon>Bacteria</taxon>
        <taxon>Bacillati</taxon>
        <taxon>Actinomycetota</taxon>
        <taxon>Actinomycetes</taxon>
        <taxon>Kitasatosporales</taxon>
        <taxon>Streptomycetaceae</taxon>
        <taxon>Streptomyces</taxon>
    </lineage>
</organism>
<sequence length="47" mass="5007">MRTSADLAGLGEKELYARATDLGIPGRSTMKRDELLKALTAADRTAA</sequence>
<dbReference type="OrthoDB" id="9795084at2"/>
<dbReference type="GeneID" id="97232287"/>
<dbReference type="AlphaFoldDB" id="A0A0M5IZQ2"/>
<dbReference type="InterPro" id="IPR036269">
    <property type="entry name" value="Rho_N_sf"/>
</dbReference>
<dbReference type="SUPFAM" id="SSF68912">
    <property type="entry name" value="Rho N-terminal domain-like"/>
    <property type="match status" value="1"/>
</dbReference>
<dbReference type="PATRIC" id="fig|38300.4.peg.6972"/>
<dbReference type="GO" id="GO:0006353">
    <property type="term" value="P:DNA-templated transcription termination"/>
    <property type="evidence" value="ECO:0007669"/>
    <property type="project" value="InterPro"/>
</dbReference>
<protein>
    <submittedName>
        <fullName evidence="2">DNA repair protein</fullName>
    </submittedName>
</protein>
<evidence type="ECO:0000259" key="1">
    <source>
        <dbReference type="Pfam" id="PF07498"/>
    </source>
</evidence>
<dbReference type="InterPro" id="IPR011112">
    <property type="entry name" value="Rho-like_N"/>
</dbReference>
<gene>
    <name evidence="2" type="ORF">SPRI_6668</name>
</gene>
<feature type="domain" description="Rho termination factor-like N-terminal" evidence="1">
    <location>
        <begin position="6"/>
        <end position="39"/>
    </location>
</feature>
<evidence type="ECO:0000313" key="3">
    <source>
        <dbReference type="Proteomes" id="UP000060513"/>
    </source>
</evidence>
<dbReference type="Pfam" id="PF07498">
    <property type="entry name" value="Rho_N"/>
    <property type="match status" value="1"/>
</dbReference>
<evidence type="ECO:0000313" key="2">
    <source>
        <dbReference type="EMBL" id="ALC24974.1"/>
    </source>
</evidence>
<dbReference type="Proteomes" id="UP000060513">
    <property type="component" value="Chromosome"/>
</dbReference>
<dbReference type="RefSeq" id="WP_005320939.1">
    <property type="nucleotide sequence ID" value="NZ_CP011340.1"/>
</dbReference>
<proteinExistence type="predicted"/>
<reference evidence="2 3" key="1">
    <citation type="submission" date="2015-08" db="EMBL/GenBank/DDBJ databases">
        <title>Genome sequence of the pristinamycin over-producing bacterium Streptomyces pristinaespiralis HCCB10218.</title>
        <authorList>
            <person name="Tian J."/>
            <person name="Yang J."/>
            <person name="Li L."/>
            <person name="Ruan L."/>
            <person name="Wei W."/>
            <person name="Zheng G."/>
            <person name="Wei Z."/>
            <person name="Yang S."/>
            <person name="Ge M."/>
            <person name="Jiang W."/>
            <person name="Lu Y."/>
        </authorList>
    </citation>
    <scope>NUCLEOTIDE SEQUENCE [LARGE SCALE GENOMIC DNA]</scope>
    <source>
        <strain evidence="2 3">HCCB 10218</strain>
    </source>
</reference>
<dbReference type="STRING" id="38300.SPRI_6668"/>